<keyword evidence="1" id="KW-0812">Transmembrane</keyword>
<evidence type="ECO:0000256" key="1">
    <source>
        <dbReference type="SAM" id="Phobius"/>
    </source>
</evidence>
<reference evidence="2" key="1">
    <citation type="submission" date="2019-08" db="EMBL/GenBank/DDBJ databases">
        <authorList>
            <person name="Kucharzyk K."/>
            <person name="Murdoch R.W."/>
            <person name="Higgins S."/>
            <person name="Loffler F."/>
        </authorList>
    </citation>
    <scope>NUCLEOTIDE SEQUENCE</scope>
</reference>
<organism evidence="2">
    <name type="scientific">bioreactor metagenome</name>
    <dbReference type="NCBI Taxonomy" id="1076179"/>
    <lineage>
        <taxon>unclassified sequences</taxon>
        <taxon>metagenomes</taxon>
        <taxon>ecological metagenomes</taxon>
    </lineage>
</organism>
<evidence type="ECO:0008006" key="3">
    <source>
        <dbReference type="Google" id="ProtNLM"/>
    </source>
</evidence>
<feature type="transmembrane region" description="Helical" evidence="1">
    <location>
        <begin position="22"/>
        <end position="43"/>
    </location>
</feature>
<dbReference type="InterPro" id="IPR032531">
    <property type="entry name" value="DUF4956"/>
</dbReference>
<evidence type="ECO:0000313" key="2">
    <source>
        <dbReference type="EMBL" id="MPM64268.1"/>
    </source>
</evidence>
<proteinExistence type="predicted"/>
<accession>A0A645BGP0</accession>
<protein>
    <recommendedName>
        <fullName evidence="3">DUF4956 domain-containing protein</fullName>
    </recommendedName>
</protein>
<name>A0A645BGP0_9ZZZZ</name>
<keyword evidence="1" id="KW-0472">Membrane</keyword>
<dbReference type="AlphaFoldDB" id="A0A645BGP0"/>
<sequence>MEKLLKFFDEMREALANANHELLTSTIILSLGVSVLLSLYIFFVYRLSNKTGFYSKNFNKTLAIMGITTSAIVLSMQTNVFVSLGMVGALSIVRFRNVVKDPYDLLFLFWSISSGIICGTGLYFVAVILAVVITVTLLFLEQVSMPRSPALLVVNSTNTETETALLPLVKEYSKSYRVKSRNLHLGGMDLILEVRAQNEAELVKACGKLAGVTSVSLLAHDGELRV</sequence>
<feature type="transmembrane region" description="Helical" evidence="1">
    <location>
        <begin position="64"/>
        <end position="87"/>
    </location>
</feature>
<keyword evidence="1" id="KW-1133">Transmembrane helix</keyword>
<comment type="caution">
    <text evidence="2">The sequence shown here is derived from an EMBL/GenBank/DDBJ whole genome shotgun (WGS) entry which is preliminary data.</text>
</comment>
<dbReference type="Pfam" id="PF16316">
    <property type="entry name" value="DUF4956"/>
    <property type="match status" value="1"/>
</dbReference>
<gene>
    <name evidence="2" type="ORF">SDC9_111154</name>
</gene>
<dbReference type="EMBL" id="VSSQ01019855">
    <property type="protein sequence ID" value="MPM64268.1"/>
    <property type="molecule type" value="Genomic_DNA"/>
</dbReference>
<feature type="transmembrane region" description="Helical" evidence="1">
    <location>
        <begin position="107"/>
        <end position="140"/>
    </location>
</feature>